<dbReference type="Gene3D" id="3.30.300.30">
    <property type="match status" value="1"/>
</dbReference>
<dbReference type="GO" id="GO:0031956">
    <property type="term" value="F:medium-chain fatty acid-CoA ligase activity"/>
    <property type="evidence" value="ECO:0007669"/>
    <property type="project" value="TreeGrafter"/>
</dbReference>
<evidence type="ECO:0000259" key="3">
    <source>
        <dbReference type="Pfam" id="PF00501"/>
    </source>
</evidence>
<evidence type="ECO:0000256" key="1">
    <source>
        <dbReference type="ARBA" id="ARBA00006432"/>
    </source>
</evidence>
<evidence type="ECO:0000313" key="5">
    <source>
        <dbReference type="EMBL" id="RRJ15683.1"/>
    </source>
</evidence>
<gene>
    <name evidence="5" type="ORF">EHW90_01145</name>
</gene>
<feature type="domain" description="AMP-binding enzyme C-terminal" evidence="4">
    <location>
        <begin position="411"/>
        <end position="484"/>
    </location>
</feature>
<dbReference type="SUPFAM" id="SSF56801">
    <property type="entry name" value="Acetyl-CoA synthetase-like"/>
    <property type="match status" value="1"/>
</dbReference>
<dbReference type="GO" id="GO:0006631">
    <property type="term" value="P:fatty acid metabolic process"/>
    <property type="evidence" value="ECO:0007669"/>
    <property type="project" value="TreeGrafter"/>
</dbReference>
<evidence type="ECO:0000259" key="4">
    <source>
        <dbReference type="Pfam" id="PF13193"/>
    </source>
</evidence>
<sequence length="515" mass="57922">MFVNIIEVLKNNAIKYADNVALEDENKSLSWKELDKSSDSIAQIFLKMGYEKGCHIGLSGKNSIRWAEIFLGILKFGGIPVLLNTQWKTCELKKIVEHCDIECIIYDDNITTMNKLCSDKVKYICFSEVKDNIVFSCDIKACNADINAKDTACIIFTSGSTSMPKAVMLSHENILSNSSSIVKALHWNSEDKMCICVPMFHCFGLTAGLISGIVSKACVYIIGDFRNKKVFEAITTKKCNILSGVPSMFLIFYEKYGDRRFFGLKSGIIAGSPILLNDYRKILAMFPKMKLLTSYGQSETSPCVTVSDWDTDIENMPIHCGKAIEGVSVKIDSDFVLKEGENILCGEVLVKGINVMQGYYNNPIENEKIFTNDGWLRTGDLGYLDSEGNLYIKARKKDVIIKLGEKISPMEIEEVVYKIDGIKHAKVCGIPEKIVQEEVALCIVTDREISDEYIIEYLKQYLSEYKLPKKIFRFDSFPSTSNGKIDIAALKNKINRILDKGENQCQNAILQNNMN</sequence>
<proteinExistence type="inferred from homology"/>
<organism evidence="5 6">
    <name type="scientific">Lachnoanaerobaculum orale</name>
    <dbReference type="NCBI Taxonomy" id="979627"/>
    <lineage>
        <taxon>Bacteria</taxon>
        <taxon>Bacillati</taxon>
        <taxon>Bacillota</taxon>
        <taxon>Clostridia</taxon>
        <taxon>Lachnospirales</taxon>
        <taxon>Lachnospiraceae</taxon>
        <taxon>Lachnoanaerobaculum</taxon>
    </lineage>
</organism>
<accession>A0A3P3Q5K9</accession>
<dbReference type="Pfam" id="PF00501">
    <property type="entry name" value="AMP-binding"/>
    <property type="match status" value="1"/>
</dbReference>
<comment type="similarity">
    <text evidence="1">Belongs to the ATP-dependent AMP-binding enzyme family.</text>
</comment>
<reference evidence="5 6" key="1">
    <citation type="submission" date="2018-11" db="EMBL/GenBank/DDBJ databases">
        <title>Genome sequencing of Lachnoanaerobaculum orale DSM 24553T.</title>
        <authorList>
            <person name="Kook J.-K."/>
            <person name="Park S.-N."/>
            <person name="Lim Y.K."/>
        </authorList>
    </citation>
    <scope>NUCLEOTIDE SEQUENCE [LARGE SCALE GENOMIC DNA]</scope>
    <source>
        <strain evidence="5 6">DSM 24553</strain>
    </source>
</reference>
<dbReference type="InterPro" id="IPR020845">
    <property type="entry name" value="AMP-binding_CS"/>
</dbReference>
<evidence type="ECO:0000313" key="6">
    <source>
        <dbReference type="Proteomes" id="UP000276982"/>
    </source>
</evidence>
<dbReference type="InterPro" id="IPR025110">
    <property type="entry name" value="AMP-bd_C"/>
</dbReference>
<dbReference type="PROSITE" id="PS00455">
    <property type="entry name" value="AMP_BINDING"/>
    <property type="match status" value="1"/>
</dbReference>
<dbReference type="InterPro" id="IPR045851">
    <property type="entry name" value="AMP-bd_C_sf"/>
</dbReference>
<dbReference type="RefSeq" id="WP_124950572.1">
    <property type="nucleotide sequence ID" value="NZ_RRCM01000001.1"/>
</dbReference>
<dbReference type="Gene3D" id="3.40.50.12780">
    <property type="entry name" value="N-terminal domain of ligase-like"/>
    <property type="match status" value="1"/>
</dbReference>
<dbReference type="Proteomes" id="UP000276982">
    <property type="component" value="Unassembled WGS sequence"/>
</dbReference>
<dbReference type="AlphaFoldDB" id="A0A3P3Q5K9"/>
<evidence type="ECO:0000256" key="2">
    <source>
        <dbReference type="ARBA" id="ARBA00022598"/>
    </source>
</evidence>
<dbReference type="Pfam" id="PF13193">
    <property type="entry name" value="AMP-binding_C"/>
    <property type="match status" value="1"/>
</dbReference>
<keyword evidence="2 5" id="KW-0436">Ligase</keyword>
<dbReference type="PANTHER" id="PTHR43201:SF5">
    <property type="entry name" value="MEDIUM-CHAIN ACYL-COA LIGASE ACSF2, MITOCHONDRIAL"/>
    <property type="match status" value="1"/>
</dbReference>
<name>A0A3P3Q5K9_9FIRM</name>
<comment type="caution">
    <text evidence="5">The sequence shown here is derived from an EMBL/GenBank/DDBJ whole genome shotgun (WGS) entry which is preliminary data.</text>
</comment>
<keyword evidence="6" id="KW-1185">Reference proteome</keyword>
<protein>
    <submittedName>
        <fullName evidence="5">Long-chain fatty acid--CoA ligase</fullName>
    </submittedName>
</protein>
<dbReference type="PANTHER" id="PTHR43201">
    <property type="entry name" value="ACYL-COA SYNTHETASE"/>
    <property type="match status" value="1"/>
</dbReference>
<dbReference type="InterPro" id="IPR042099">
    <property type="entry name" value="ANL_N_sf"/>
</dbReference>
<dbReference type="InterPro" id="IPR000873">
    <property type="entry name" value="AMP-dep_synth/lig_dom"/>
</dbReference>
<dbReference type="EMBL" id="RRCM01000001">
    <property type="protein sequence ID" value="RRJ15683.1"/>
    <property type="molecule type" value="Genomic_DNA"/>
</dbReference>
<feature type="domain" description="AMP-dependent synthetase/ligase" evidence="3">
    <location>
        <begin position="11"/>
        <end position="360"/>
    </location>
</feature>